<dbReference type="Pfam" id="PF00441">
    <property type="entry name" value="Acyl-CoA_dh_1"/>
    <property type="match status" value="1"/>
</dbReference>
<dbReference type="PANTHER" id="PTHR43884:SF20">
    <property type="entry name" value="ACYL-COA DEHYDROGENASE FADE28"/>
    <property type="match status" value="1"/>
</dbReference>
<proteinExistence type="inferred from homology"/>
<keyword evidence="9" id="KW-1185">Reference proteome</keyword>
<dbReference type="InterPro" id="IPR013786">
    <property type="entry name" value="AcylCoA_DH/ox_N"/>
</dbReference>
<evidence type="ECO:0000259" key="7">
    <source>
        <dbReference type="Pfam" id="PF02771"/>
    </source>
</evidence>
<accession>A0ABU3ZZF5</accession>
<dbReference type="RefSeq" id="WP_317517506.1">
    <property type="nucleotide sequence ID" value="NZ_JAPTHD010000006.1"/>
</dbReference>
<protein>
    <submittedName>
        <fullName evidence="8">Acyl-CoA/acyl-ACP dehydrogenase</fullName>
    </submittedName>
</protein>
<evidence type="ECO:0000256" key="5">
    <source>
        <dbReference type="ARBA" id="ARBA00023002"/>
    </source>
</evidence>
<evidence type="ECO:0000313" key="9">
    <source>
        <dbReference type="Proteomes" id="UP001185984"/>
    </source>
</evidence>
<dbReference type="Gene3D" id="2.40.110.10">
    <property type="entry name" value="Butyryl-CoA Dehydrogenase, subunit A, domain 2"/>
    <property type="match status" value="1"/>
</dbReference>
<dbReference type="EMBL" id="JAPTHD010000006">
    <property type="protein sequence ID" value="MDV5824862.1"/>
    <property type="molecule type" value="Genomic_DNA"/>
</dbReference>
<comment type="cofactor">
    <cofactor evidence="1">
        <name>FAD</name>
        <dbReference type="ChEBI" id="CHEBI:57692"/>
    </cofactor>
</comment>
<dbReference type="InterPro" id="IPR009100">
    <property type="entry name" value="AcylCoA_DH/oxidase_NM_dom_sf"/>
</dbReference>
<comment type="similarity">
    <text evidence="2">Belongs to the acyl-CoA dehydrogenase family.</text>
</comment>
<keyword evidence="3" id="KW-0285">Flavoprotein</keyword>
<feature type="domain" description="Acyl-CoA dehydrogenase/oxidase N-terminal" evidence="7">
    <location>
        <begin position="7"/>
        <end position="104"/>
    </location>
</feature>
<dbReference type="InterPro" id="IPR037069">
    <property type="entry name" value="AcylCoA_DH/ox_N_sf"/>
</dbReference>
<dbReference type="PANTHER" id="PTHR43884">
    <property type="entry name" value="ACYL-COA DEHYDROGENASE"/>
    <property type="match status" value="1"/>
</dbReference>
<reference evidence="9" key="1">
    <citation type="journal article" date="2022" name="J Environ Chem Eng">
        <title>Biodegradation of petroleum oil using a constructed nonpathogenic and heavy metal-tolerant bacterial consortium isolated from marine sponges.</title>
        <authorList>
            <person name="Dechsakulwatana C."/>
            <person name="Rungsihiranrut A."/>
            <person name="Muangchinda C."/>
            <person name="Ningthoujam R."/>
            <person name="Klankeo P."/>
            <person name="Pinyakong O."/>
        </authorList>
    </citation>
    <scope>NUCLEOTIDE SEQUENCE [LARGE SCALE GENOMIC DNA]</scope>
    <source>
        <strain evidence="9">MO2-4</strain>
    </source>
</reference>
<dbReference type="Pfam" id="PF02771">
    <property type="entry name" value="Acyl-CoA_dh_N"/>
    <property type="match status" value="1"/>
</dbReference>
<dbReference type="InterPro" id="IPR046373">
    <property type="entry name" value="Acyl-CoA_Oxase/DH_mid-dom_sf"/>
</dbReference>
<name>A0ABU3ZZF5_9SPHN</name>
<dbReference type="Proteomes" id="UP001185984">
    <property type="component" value="Unassembled WGS sequence"/>
</dbReference>
<evidence type="ECO:0000256" key="2">
    <source>
        <dbReference type="ARBA" id="ARBA00009347"/>
    </source>
</evidence>
<organism evidence="8 9">
    <name type="scientific">Sphingobium naphthae</name>
    <dbReference type="NCBI Taxonomy" id="1886786"/>
    <lineage>
        <taxon>Bacteria</taxon>
        <taxon>Pseudomonadati</taxon>
        <taxon>Pseudomonadota</taxon>
        <taxon>Alphaproteobacteria</taxon>
        <taxon>Sphingomonadales</taxon>
        <taxon>Sphingomonadaceae</taxon>
        <taxon>Sphingobium</taxon>
    </lineage>
</organism>
<dbReference type="Gene3D" id="1.10.540.10">
    <property type="entry name" value="Acyl-CoA dehydrogenase/oxidase, N-terminal domain"/>
    <property type="match status" value="1"/>
</dbReference>
<dbReference type="SUPFAM" id="SSF56645">
    <property type="entry name" value="Acyl-CoA dehydrogenase NM domain-like"/>
    <property type="match status" value="1"/>
</dbReference>
<dbReference type="InterPro" id="IPR009075">
    <property type="entry name" value="AcylCo_DH/oxidase_C"/>
</dbReference>
<gene>
    <name evidence="8" type="ORF">O0R41_14745</name>
</gene>
<dbReference type="InterPro" id="IPR036250">
    <property type="entry name" value="AcylCo_DH-like_C"/>
</dbReference>
<evidence type="ECO:0000259" key="6">
    <source>
        <dbReference type="Pfam" id="PF00441"/>
    </source>
</evidence>
<evidence type="ECO:0000256" key="3">
    <source>
        <dbReference type="ARBA" id="ARBA00022630"/>
    </source>
</evidence>
<dbReference type="SUPFAM" id="SSF47203">
    <property type="entry name" value="Acyl-CoA dehydrogenase C-terminal domain-like"/>
    <property type="match status" value="1"/>
</dbReference>
<keyword evidence="5" id="KW-0560">Oxidoreductase</keyword>
<keyword evidence="4" id="KW-0274">FAD</keyword>
<comment type="caution">
    <text evidence="8">The sequence shown here is derived from an EMBL/GenBank/DDBJ whole genome shotgun (WGS) entry which is preliminary data.</text>
</comment>
<evidence type="ECO:0000256" key="4">
    <source>
        <dbReference type="ARBA" id="ARBA00022827"/>
    </source>
</evidence>
<evidence type="ECO:0000256" key="1">
    <source>
        <dbReference type="ARBA" id="ARBA00001974"/>
    </source>
</evidence>
<evidence type="ECO:0000313" key="8">
    <source>
        <dbReference type="EMBL" id="MDV5824862.1"/>
    </source>
</evidence>
<dbReference type="Gene3D" id="1.20.140.10">
    <property type="entry name" value="Butyryl-CoA Dehydrogenase, subunit A, domain 3"/>
    <property type="match status" value="1"/>
</dbReference>
<feature type="domain" description="Acyl-CoA dehydrogenase/oxidase C-terminal" evidence="6">
    <location>
        <begin position="213"/>
        <end position="335"/>
    </location>
</feature>
<dbReference type="CDD" id="cd00567">
    <property type="entry name" value="ACAD"/>
    <property type="match status" value="1"/>
</dbReference>
<sequence>MDFSLGEDRQMLVDTLGRFLAGNFDWKTRETVIETAEGWSRPVWAQLAKLGVIGALFDEASGGFGGSAFDIGVVFAEVGKALAVGPFLGTLLAGRALAATGETALLEQAIAGEVILSAALDSDAAQGVADGEGWALTGTQPVVPFAASADRIVVAARTGEGPSLFLIEKGAPGIEIRDYPLIDGGAAGELMLDGAAATLLGQAGEASAIIEEAVAAGLVALCWEAVAIMDSLKVQTLEYLRTRKQFGIAIGKFQALQHRMATLALEIEQARSSAINAADRFAKGRLEREKAVSAAKFTIGRVGSLAAEEAIQMHGGIGMTWELPLSHYAKRLVMIGHQLGDEDMHLERFIALGQDALATAS</sequence>